<name>A0A9D3WS11_9SAUR</name>
<proteinExistence type="predicted"/>
<comment type="caution">
    <text evidence="1">The sequence shown here is derived from an EMBL/GenBank/DDBJ whole genome shotgun (WGS) entry which is preliminary data.</text>
</comment>
<evidence type="ECO:0000313" key="2">
    <source>
        <dbReference type="Proteomes" id="UP000827986"/>
    </source>
</evidence>
<organism evidence="1 2">
    <name type="scientific">Mauremys mutica</name>
    <name type="common">yellowpond turtle</name>
    <dbReference type="NCBI Taxonomy" id="74926"/>
    <lineage>
        <taxon>Eukaryota</taxon>
        <taxon>Metazoa</taxon>
        <taxon>Chordata</taxon>
        <taxon>Craniata</taxon>
        <taxon>Vertebrata</taxon>
        <taxon>Euteleostomi</taxon>
        <taxon>Archelosauria</taxon>
        <taxon>Testudinata</taxon>
        <taxon>Testudines</taxon>
        <taxon>Cryptodira</taxon>
        <taxon>Durocryptodira</taxon>
        <taxon>Testudinoidea</taxon>
        <taxon>Geoemydidae</taxon>
        <taxon>Geoemydinae</taxon>
        <taxon>Mauremys</taxon>
    </lineage>
</organism>
<reference evidence="1" key="1">
    <citation type="submission" date="2021-09" db="EMBL/GenBank/DDBJ databases">
        <title>The genome of Mauremys mutica provides insights into the evolution of semi-aquatic lifestyle.</title>
        <authorList>
            <person name="Gong S."/>
            <person name="Gao Y."/>
        </authorList>
    </citation>
    <scope>NUCLEOTIDE SEQUENCE</scope>
    <source>
        <strain evidence="1">MM-2020</strain>
        <tissue evidence="1">Muscle</tissue>
    </source>
</reference>
<gene>
    <name evidence="1" type="ORF">KIL84_016083</name>
</gene>
<dbReference type="AlphaFoldDB" id="A0A9D3WS11"/>
<evidence type="ECO:0000313" key="1">
    <source>
        <dbReference type="EMBL" id="KAH1166911.1"/>
    </source>
</evidence>
<dbReference type="Proteomes" id="UP000827986">
    <property type="component" value="Unassembled WGS sequence"/>
</dbReference>
<dbReference type="EMBL" id="JAHDVG010000487">
    <property type="protein sequence ID" value="KAH1166911.1"/>
    <property type="molecule type" value="Genomic_DNA"/>
</dbReference>
<protein>
    <submittedName>
        <fullName evidence="1">Uncharacterized protein</fullName>
    </submittedName>
</protein>
<keyword evidence="2" id="KW-1185">Reference proteome</keyword>
<accession>A0A9D3WS11</accession>
<sequence length="104" mass="11452">MDTLFLETIGQNWDGTSVCMCVRVCGVKYIPADFMLISSSPDHLLLYSPSSPSPTHLVWLSFNYGTDGWRVKSLAKCSSDHISSLIVARSVSARQREAAAWGRA</sequence>